<dbReference type="GO" id="GO:0006826">
    <property type="term" value="P:iron ion transport"/>
    <property type="evidence" value="ECO:0007669"/>
    <property type="project" value="InterPro"/>
</dbReference>
<evidence type="ECO:0000256" key="1">
    <source>
        <dbReference type="ARBA" id="ARBA00044942"/>
    </source>
</evidence>
<comment type="similarity">
    <text evidence="5">Belongs to the ferritin family.</text>
</comment>
<dbReference type="PROSITE" id="PS50905">
    <property type="entry name" value="FERRITIN_LIKE"/>
    <property type="match status" value="1"/>
</dbReference>
<dbReference type="Gene3D" id="1.20.1260.10">
    <property type="match status" value="1"/>
</dbReference>
<gene>
    <name evidence="8" type="primary">LOC103123646</name>
</gene>
<dbReference type="GO" id="GO:0044754">
    <property type="term" value="C:autolysosome"/>
    <property type="evidence" value="ECO:0007669"/>
    <property type="project" value="UniProtKB-SubCell"/>
</dbReference>
<comment type="function">
    <text evidence="2">Stores iron in a soluble, non-toxic, readily available form. Important for iron homeostasis. Iron is taken up in the ferrous form and deposited as ferric hydroxides after oxidation. Also plays a role in delivery of iron to cells. Mediates iron uptake in capsule cells of the developing kidney. Delivery to lysosomes by the cargo receptor NCOA4 for autophagic degradation and release or iron.</text>
</comment>
<reference evidence="8" key="2">
    <citation type="submission" date="2025-08" db="UniProtKB">
        <authorList>
            <consortium name="RefSeq"/>
        </authorList>
    </citation>
    <scope>IDENTIFICATION</scope>
</reference>
<organism evidence="7 8">
    <name type="scientific">Erinaceus europaeus</name>
    <name type="common">Western European hedgehog</name>
    <dbReference type="NCBI Taxonomy" id="9365"/>
    <lineage>
        <taxon>Eukaryota</taxon>
        <taxon>Metazoa</taxon>
        <taxon>Chordata</taxon>
        <taxon>Craniata</taxon>
        <taxon>Vertebrata</taxon>
        <taxon>Euteleostomi</taxon>
        <taxon>Mammalia</taxon>
        <taxon>Eutheria</taxon>
        <taxon>Laurasiatheria</taxon>
        <taxon>Eulipotyphla</taxon>
        <taxon>Erinaceidae</taxon>
        <taxon>Erinaceinae</taxon>
        <taxon>Erinaceus</taxon>
    </lineage>
</organism>
<dbReference type="GeneID" id="103123646"/>
<dbReference type="InterPro" id="IPR009040">
    <property type="entry name" value="Ferritin-like_diiron"/>
</dbReference>
<dbReference type="InterPro" id="IPR012347">
    <property type="entry name" value="Ferritin-like"/>
</dbReference>
<sequence>MFFAIWKEIEDAKSLQFQALNTYSSLGLKLLEDADSLEEAGLFFCELSEEKQEGYFYLLELQKFCYLYFFNEPSEPDPDVPSWEGLSEAMEFAIELEKRLKQAVRILCHTAFLCGYSKVYDLLMNHLMEKEDEVVEQMQAHMGTVRSLAAQQEQGQHF</sequence>
<dbReference type="SUPFAM" id="SSF47240">
    <property type="entry name" value="Ferritin-like"/>
    <property type="match status" value="1"/>
</dbReference>
<feature type="domain" description="Ferritin-like diiron" evidence="6">
    <location>
        <begin position="1"/>
        <end position="149"/>
    </location>
</feature>
<evidence type="ECO:0000256" key="5">
    <source>
        <dbReference type="RuleBase" id="RU361145"/>
    </source>
</evidence>
<evidence type="ECO:0000256" key="3">
    <source>
        <dbReference type="ARBA" id="ARBA00047045"/>
    </source>
</evidence>
<comment type="subunit">
    <text evidence="3">Oligomer of 24 subunits. There are two types of subunits: L (light) chain and H (heavy) chain. The major chain can be light or heavy, depending on the species and tissue type. The functional molecule forms a roughly spherical shell with a diameter of 12 nm and contains a central cavity into which the insoluble mineral iron core is deposited. Interacts with NCOA4.</text>
</comment>
<name>A0A1S3AFM8_ERIEU</name>
<dbReference type="InterPro" id="IPR001519">
    <property type="entry name" value="Ferritin"/>
</dbReference>
<feature type="binding site" evidence="4">
    <location>
        <position position="97"/>
    </location>
    <ligand>
        <name>Fe cation</name>
        <dbReference type="ChEBI" id="CHEBI:24875"/>
        <label>1</label>
    </ligand>
</feature>
<protein>
    <recommendedName>
        <fullName evidence="5">Ferritin</fullName>
    </recommendedName>
</protein>
<dbReference type="GO" id="GO:0008198">
    <property type="term" value="F:ferrous iron binding"/>
    <property type="evidence" value="ECO:0007669"/>
    <property type="project" value="TreeGrafter"/>
</dbReference>
<dbReference type="PANTHER" id="PTHR11431">
    <property type="entry name" value="FERRITIN"/>
    <property type="match status" value="1"/>
</dbReference>
<accession>A0A1S3AFM8</accession>
<evidence type="ECO:0000313" key="8">
    <source>
        <dbReference type="RefSeq" id="XP_007534367.1"/>
    </source>
</evidence>
<dbReference type="AlphaFoldDB" id="A0A1S3AFM8"/>
<dbReference type="InParanoid" id="A0A1S3AFM8"/>
<keyword evidence="7" id="KW-1185">Reference proteome</keyword>
<dbReference type="GO" id="GO:0006879">
    <property type="term" value="P:intracellular iron ion homeostasis"/>
    <property type="evidence" value="ECO:0007669"/>
    <property type="project" value="UniProtKB-KW"/>
</dbReference>
<comment type="subcellular location">
    <subcellularLocation>
        <location evidence="1">Autolysosome</location>
    </subcellularLocation>
</comment>
<dbReference type="PANTHER" id="PTHR11431:SF47">
    <property type="entry name" value="FERRITIN LIGHT CHAIN"/>
    <property type="match status" value="1"/>
</dbReference>
<reference evidence="7" key="1">
    <citation type="submission" date="2025-05" db="UniProtKB">
        <authorList>
            <consortium name="RefSeq"/>
        </authorList>
    </citation>
    <scope>NUCLEOTIDE SEQUENCE [LARGE SCALE GENOMIC DNA]</scope>
</reference>
<keyword evidence="5" id="KW-0409">Iron storage</keyword>
<evidence type="ECO:0000256" key="4">
    <source>
        <dbReference type="PIRSR" id="PIRSR601519-1"/>
    </source>
</evidence>
<evidence type="ECO:0000259" key="6">
    <source>
        <dbReference type="PROSITE" id="PS50905"/>
    </source>
</evidence>
<evidence type="ECO:0000313" key="7">
    <source>
        <dbReference type="Proteomes" id="UP001652624"/>
    </source>
</evidence>
<evidence type="ECO:0000256" key="2">
    <source>
        <dbReference type="ARBA" id="ARBA00045578"/>
    </source>
</evidence>
<dbReference type="RefSeq" id="XP_007534367.1">
    <property type="nucleotide sequence ID" value="XM_007534305.1"/>
</dbReference>
<dbReference type="GO" id="GO:0008199">
    <property type="term" value="F:ferric iron binding"/>
    <property type="evidence" value="ECO:0007669"/>
    <property type="project" value="InterPro"/>
</dbReference>
<dbReference type="InterPro" id="IPR009078">
    <property type="entry name" value="Ferritin-like_SF"/>
</dbReference>
<dbReference type="Proteomes" id="UP001652624">
    <property type="component" value="Chromosome 2"/>
</dbReference>
<keyword evidence="4 5" id="KW-0479">Metal-binding</keyword>
<keyword evidence="4 5" id="KW-0408">Iron</keyword>
<proteinExistence type="inferred from homology"/>